<protein>
    <submittedName>
        <fullName evidence="2">N-methylhydantoinase B/oxoprolinase/acetone carboxylase alpha subunit</fullName>
    </submittedName>
</protein>
<dbReference type="GO" id="GO:0006749">
    <property type="term" value="P:glutathione metabolic process"/>
    <property type="evidence" value="ECO:0007669"/>
    <property type="project" value="TreeGrafter"/>
</dbReference>
<feature type="domain" description="Hydantoinase B/oxoprolinase" evidence="1">
    <location>
        <begin position="11"/>
        <end position="544"/>
    </location>
</feature>
<dbReference type="GO" id="GO:0017168">
    <property type="term" value="F:5-oxoprolinase (ATP-hydrolyzing) activity"/>
    <property type="evidence" value="ECO:0007669"/>
    <property type="project" value="TreeGrafter"/>
</dbReference>
<dbReference type="PANTHER" id="PTHR11365:SF23">
    <property type="entry name" value="HYPOTHETICAL 5-OXOPROLINASE (EUROFUNG)-RELATED"/>
    <property type="match status" value="1"/>
</dbReference>
<dbReference type="InterPro" id="IPR003692">
    <property type="entry name" value="Hydantoinase_B"/>
</dbReference>
<dbReference type="Pfam" id="PF02538">
    <property type="entry name" value="Hydantoinase_B"/>
    <property type="match status" value="1"/>
</dbReference>
<dbReference type="AlphaFoldDB" id="A0A4R2B7X4"/>
<organism evidence="2 3">
    <name type="scientific">Sinorhizobium americanum</name>
    <dbReference type="NCBI Taxonomy" id="194963"/>
    <lineage>
        <taxon>Bacteria</taxon>
        <taxon>Pseudomonadati</taxon>
        <taxon>Pseudomonadota</taxon>
        <taxon>Alphaproteobacteria</taxon>
        <taxon>Hyphomicrobiales</taxon>
        <taxon>Rhizobiaceae</taxon>
        <taxon>Sinorhizobium/Ensifer group</taxon>
        <taxon>Sinorhizobium</taxon>
    </lineage>
</organism>
<proteinExistence type="predicted"/>
<name>A0A4R2B7X4_9HYPH</name>
<evidence type="ECO:0000259" key="1">
    <source>
        <dbReference type="Pfam" id="PF02538"/>
    </source>
</evidence>
<sequence length="604" mass="64488">MTEAPSKKAPDGVQMAMISSRMETIARKMQNTIFRTARSGILNTAHDFSCVVLTADCQMLAAAESLPNHTLIGPDLMCQAVLKHHPVMKRGDCFLHNSPYEGNSHAADHCMIVPVVDDDGILRFFVLAKAHQADCGNSRPSTYLADVKDLYEEGALIFSATKIQEDYQTNQDIVRMCQARIRVPDQWWGDFLATLGSVRIGERELLSLGRELGWDALEGYAERWFDYSEQKMIGAISKLTSGKITLKSAHDPFLGLPDGIPVKVDVEIDTANAKIVVDLRDNPDCQPCGLNLTEATSKSAAMIGIFNALLDHSVIPNSGSFRRIDVKLRENCCVGIPRHPASCSVATTNLADHVTNPVQRAIAELSAGYGQAATGPIQPPGMGVISGRDPHNNNEPFINQVHIGVSGGAGTPVTDGFLSIIHAGNAGMCRIDSVEVDELHHPILIEDRHIMEDSEGAGTYRGAPSIYSEYGPWGGGELTVLYAADGTITPAAGTRGGGAGGTARAAMRKGDGSVVELPPCHGITLAPGEKIISHSASGGGYGLPTERDPSKVIHDLAEGWISVERARDVYGIVVTGSREADNLALDAAATEALRRGNAGLKMTA</sequence>
<dbReference type="Proteomes" id="UP000295043">
    <property type="component" value="Unassembled WGS sequence"/>
</dbReference>
<dbReference type="PANTHER" id="PTHR11365">
    <property type="entry name" value="5-OXOPROLINASE RELATED"/>
    <property type="match status" value="1"/>
</dbReference>
<dbReference type="RefSeq" id="WP_132079868.1">
    <property type="nucleotide sequence ID" value="NZ_SLVU01000023.1"/>
</dbReference>
<dbReference type="InterPro" id="IPR045079">
    <property type="entry name" value="Oxoprolinase-like"/>
</dbReference>
<gene>
    <name evidence="2" type="ORF">EV184_12373</name>
</gene>
<evidence type="ECO:0000313" key="2">
    <source>
        <dbReference type="EMBL" id="TCN22828.1"/>
    </source>
</evidence>
<dbReference type="GO" id="GO:0005829">
    <property type="term" value="C:cytosol"/>
    <property type="evidence" value="ECO:0007669"/>
    <property type="project" value="TreeGrafter"/>
</dbReference>
<accession>A0A4R2B7X4</accession>
<reference evidence="2 3" key="1">
    <citation type="submission" date="2019-03" db="EMBL/GenBank/DDBJ databases">
        <title>Genomic Encyclopedia of Type Strains, Phase IV (KMG-V): Genome sequencing to study the core and pangenomes of soil and plant-associated prokaryotes.</title>
        <authorList>
            <person name="Whitman W."/>
        </authorList>
    </citation>
    <scope>NUCLEOTIDE SEQUENCE [LARGE SCALE GENOMIC DNA]</scope>
    <source>
        <strain evidence="2 3">23C40</strain>
    </source>
</reference>
<dbReference type="EMBL" id="SLVU01000023">
    <property type="protein sequence ID" value="TCN22828.1"/>
    <property type="molecule type" value="Genomic_DNA"/>
</dbReference>
<evidence type="ECO:0000313" key="3">
    <source>
        <dbReference type="Proteomes" id="UP000295043"/>
    </source>
</evidence>
<comment type="caution">
    <text evidence="2">The sequence shown here is derived from an EMBL/GenBank/DDBJ whole genome shotgun (WGS) entry which is preliminary data.</text>
</comment>